<feature type="coiled-coil region" evidence="1">
    <location>
        <begin position="446"/>
        <end position="488"/>
    </location>
</feature>
<dbReference type="PANTHER" id="PTHR21444">
    <property type="entry name" value="COILED-COIL DOMAIN-CONTAINING PROTEIN 180"/>
    <property type="match status" value="1"/>
</dbReference>
<name>A0AAV6QKU3_SOLSE</name>
<dbReference type="Pfam" id="PF14644">
    <property type="entry name" value="DUF4456"/>
    <property type="match status" value="1"/>
</dbReference>
<evidence type="ECO:0000313" key="6">
    <source>
        <dbReference type="Proteomes" id="UP000693946"/>
    </source>
</evidence>
<accession>A0AAV6QKU3</accession>
<evidence type="ECO:0000259" key="4">
    <source>
        <dbReference type="Pfam" id="PF14644"/>
    </source>
</evidence>
<evidence type="ECO:0000256" key="2">
    <source>
        <dbReference type="SAM" id="MobiDB-lite"/>
    </source>
</evidence>
<comment type="caution">
    <text evidence="5">The sequence shown here is derived from an EMBL/GenBank/DDBJ whole genome shotgun (WGS) entry which is preliminary data.</text>
</comment>
<protein>
    <recommendedName>
        <fullName evidence="7">Coiled-coil domain-containing protein 180-like</fullName>
    </recommendedName>
</protein>
<feature type="region of interest" description="Disordered" evidence="2">
    <location>
        <begin position="1284"/>
        <end position="1323"/>
    </location>
</feature>
<dbReference type="Pfam" id="PF14643">
    <property type="entry name" value="DUF4455"/>
    <property type="match status" value="1"/>
</dbReference>
<sequence length="1398" mass="160539">MCESRAVRSGKVYRQLFDAQVQLSRSLLAGRRDTRTVCLSADSNTHSSTISRLLSSSSRGQQVDNHEVDDVSQLPTTLAAHCPSSDIMTRLTEKRRKNHTESLKQLDDELTKLAEVCETQVRTFSEELLSFLKEVDLRLDTLKDRMEQVEHLDDVTLQDLCGLWAQVEKEMKLKKMRAVEMNHKLSNCEAQRTNEIRAVLRKYCQLLEKISFLLPPDIHRLIHTEAMLLNQSLLANRRNLAHLLLVLQEEILQQESLLRLCWEDFLSRWRRSRVTEVIEHFRSVCSSDEDQQLISVQQINQTQPDLTEQRCDLISRISSLVPPTCSTALVSDWFIQLTAVNQQIDSLHADFLHQLRLCYEQKWQQRLTEVEHCKEALSALQLSEVEVNDIVSLQLLPLIGRLQNQDEERLAALDECCDSVARHALSLSRSVFVVMRGAALLWETHNRRLETREEEIQQHLNDLRLSQLEQIQGKKMRLDDLLAGLREESSEDTLKASLEKTILYLQEIKDSYSQCISEQWEVLDRLPSLFLDELLSYSSSLSSFYHLGHTYTLGPDELQKFHLSTMESTSLTISEKPETEKPEEMTHNHPISCQNDVDPTKPPHDWLTEAESSLLDLYDISNYITFTSSSSGTYTGPAFRCPIPNLQENLKKETHLSLFPLELLSHTLSMTRTLFLDKLEQHFHGVLESTVAMVTDKKEAVCLDQELQLQLLNPQYIETHLYQPRLDELLLHRQCVEVHCGEVVDVLTSCRMELRELQASISSHNSKITVTLSKMEDNILSSNSNQQLKALGSTLQDCVNQHIKHTQSCQTAFRQTVHIRLEEVRNKTTGLLSSFRLFSEGGEFAPQELKMLQKRLKEETKHITATEQSIFSELEVFESKSLQQVKKMSDQIEEKLSLRISEVKFLEKIDKIINSTQIQIRAEAACSNQHQSTLNSRLEDMRRSMEDAQVSPDHVCCIVSSIGEDLRRRSQYLIFEQEDLTLSASPMSRKCNHSAPPGLLQPSKPGVNVLDDPATDIIKFLNRLSLVQEEAAVEDRDRTGLSSVQHIHQRCTESVSARRGCRSIRIDQRFQIFGPEPEQEPQSFMSTVNSVLWKTNNVLLVAAEDFYQSERHSRFQLLPEILDQWAESMQQRLLGYQKQAMKLMDTSRKALANQQSLFRDLLHSLPSVLISNYEQQQEVGFVEMVGGLRKKQEECLAASEQDKKLNVQRLRVSLRENELQLVVSKEEARQQQLHSTICCLHMELQECMQAQGKEFITSLASLTEKLLSLLDDLLTPAETKLVSHQHSDSTVTMETAPKPEETPGTGNRTWPYSTTEPATTPSITTTRCTMGHVTVIEQRDAAVKRFEQLFRSEMLRSDVNKQKQLSEIETWNEHWRQQIHTLMHINTLTHTDTHASLH</sequence>
<feature type="compositionally biased region" description="Polar residues" evidence="2">
    <location>
        <begin position="1304"/>
        <end position="1313"/>
    </location>
</feature>
<reference evidence="5 6" key="1">
    <citation type="journal article" date="2021" name="Sci. Rep.">
        <title>Chromosome anchoring in Senegalese sole (Solea senegalensis) reveals sex-associated markers and genome rearrangements in flatfish.</title>
        <authorList>
            <person name="Guerrero-Cozar I."/>
            <person name="Gomez-Garrido J."/>
            <person name="Berbel C."/>
            <person name="Martinez-Blanch J.F."/>
            <person name="Alioto T."/>
            <person name="Claros M.G."/>
            <person name="Gagnaire P.A."/>
            <person name="Manchado M."/>
        </authorList>
    </citation>
    <scope>NUCLEOTIDE SEQUENCE [LARGE SCALE GENOMIC DNA]</scope>
    <source>
        <strain evidence="5">Sse05_10M</strain>
    </source>
</reference>
<feature type="compositionally biased region" description="Low complexity" evidence="2">
    <location>
        <begin position="1314"/>
        <end position="1323"/>
    </location>
</feature>
<dbReference type="EMBL" id="JAGKHQ010000017">
    <property type="protein sequence ID" value="KAG7491016.1"/>
    <property type="molecule type" value="Genomic_DNA"/>
</dbReference>
<feature type="compositionally biased region" description="Polar residues" evidence="2">
    <location>
        <begin position="1284"/>
        <end position="1293"/>
    </location>
</feature>
<dbReference type="InterPro" id="IPR027914">
    <property type="entry name" value="DUF4456"/>
</dbReference>
<dbReference type="Proteomes" id="UP000693946">
    <property type="component" value="Linkage Group LG5"/>
</dbReference>
<feature type="coiled-coil region" evidence="1">
    <location>
        <begin position="96"/>
        <end position="152"/>
    </location>
</feature>
<evidence type="ECO:0008006" key="7">
    <source>
        <dbReference type="Google" id="ProtNLM"/>
    </source>
</evidence>
<keyword evidence="6" id="KW-1185">Reference proteome</keyword>
<evidence type="ECO:0000313" key="5">
    <source>
        <dbReference type="EMBL" id="KAG7491016.1"/>
    </source>
</evidence>
<feature type="domain" description="DUF4455" evidence="3">
    <location>
        <begin position="93"/>
        <end position="549"/>
    </location>
</feature>
<evidence type="ECO:0000259" key="3">
    <source>
        <dbReference type="Pfam" id="PF14643"/>
    </source>
</evidence>
<dbReference type="PANTHER" id="PTHR21444:SF14">
    <property type="entry name" value="COILED-COIL DOMAIN-CONTAINING PROTEIN 180"/>
    <property type="match status" value="1"/>
</dbReference>
<keyword evidence="1" id="KW-0175">Coiled coil</keyword>
<dbReference type="InterPro" id="IPR028089">
    <property type="entry name" value="DUF4455"/>
</dbReference>
<organism evidence="5 6">
    <name type="scientific">Solea senegalensis</name>
    <name type="common">Senegalese sole</name>
    <dbReference type="NCBI Taxonomy" id="28829"/>
    <lineage>
        <taxon>Eukaryota</taxon>
        <taxon>Metazoa</taxon>
        <taxon>Chordata</taxon>
        <taxon>Craniata</taxon>
        <taxon>Vertebrata</taxon>
        <taxon>Euteleostomi</taxon>
        <taxon>Actinopterygii</taxon>
        <taxon>Neopterygii</taxon>
        <taxon>Teleostei</taxon>
        <taxon>Neoteleostei</taxon>
        <taxon>Acanthomorphata</taxon>
        <taxon>Carangaria</taxon>
        <taxon>Pleuronectiformes</taxon>
        <taxon>Pleuronectoidei</taxon>
        <taxon>Soleidae</taxon>
        <taxon>Solea</taxon>
    </lineage>
</organism>
<gene>
    <name evidence="5" type="ORF">JOB18_047308</name>
</gene>
<feature type="domain" description="DUF4456" evidence="4">
    <location>
        <begin position="1100"/>
        <end position="1281"/>
    </location>
</feature>
<proteinExistence type="predicted"/>
<evidence type="ECO:0000256" key="1">
    <source>
        <dbReference type="SAM" id="Coils"/>
    </source>
</evidence>